<protein>
    <submittedName>
        <fullName evidence="1">Uncharacterized protein</fullName>
    </submittedName>
</protein>
<organism evidence="1 2">
    <name type="scientific">[Clostridium] methylpentosum DSM 5476</name>
    <dbReference type="NCBI Taxonomy" id="537013"/>
    <lineage>
        <taxon>Bacteria</taxon>
        <taxon>Bacillati</taxon>
        <taxon>Bacillota</taxon>
        <taxon>Clostridia</taxon>
        <taxon>Eubacteriales</taxon>
        <taxon>Oscillospiraceae</taxon>
        <taxon>Oscillospiraceae incertae sedis</taxon>
    </lineage>
</organism>
<evidence type="ECO:0000313" key="1">
    <source>
        <dbReference type="EMBL" id="EEG29680.1"/>
    </source>
</evidence>
<sequence length="39" mass="4655">MKGSILLTVHIFNFVARLQRKTARPKRCLELLRIFLRKS</sequence>
<name>C0EFQ1_9FIRM</name>
<gene>
    <name evidence="1" type="ORF">CLOSTMETH_02693</name>
</gene>
<reference evidence="1 2" key="1">
    <citation type="submission" date="2009-01" db="EMBL/GenBank/DDBJ databases">
        <authorList>
            <person name="Fulton L."/>
            <person name="Clifton S."/>
            <person name="Fulton B."/>
            <person name="Xu J."/>
            <person name="Minx P."/>
            <person name="Pepin K.H."/>
            <person name="Johnson M."/>
            <person name="Bhonagiri V."/>
            <person name="Nash W.E."/>
            <person name="Mardis E.R."/>
            <person name="Wilson R.K."/>
        </authorList>
    </citation>
    <scope>NUCLEOTIDE SEQUENCE [LARGE SCALE GENOMIC DNA]</scope>
    <source>
        <strain evidence="1 2">DSM 5476</strain>
    </source>
</reference>
<dbReference type="AlphaFoldDB" id="C0EFQ1"/>
<reference evidence="1 2" key="2">
    <citation type="submission" date="2009-02" db="EMBL/GenBank/DDBJ databases">
        <title>Draft genome sequence of Clostridium methylpentosum (DSM 5476).</title>
        <authorList>
            <person name="Sudarsanam P."/>
            <person name="Ley R."/>
            <person name="Guruge J."/>
            <person name="Turnbaugh P.J."/>
            <person name="Mahowald M."/>
            <person name="Liep D."/>
            <person name="Gordon J."/>
        </authorList>
    </citation>
    <scope>NUCLEOTIDE SEQUENCE [LARGE SCALE GENOMIC DNA]</scope>
    <source>
        <strain evidence="1 2">DSM 5476</strain>
    </source>
</reference>
<dbReference type="HOGENOM" id="CLU_3307450_0_0_9"/>
<dbReference type="Proteomes" id="UP000003340">
    <property type="component" value="Unassembled WGS sequence"/>
</dbReference>
<accession>C0EFQ1</accession>
<dbReference type="EMBL" id="ACEC01000093">
    <property type="protein sequence ID" value="EEG29680.1"/>
    <property type="molecule type" value="Genomic_DNA"/>
</dbReference>
<proteinExistence type="predicted"/>
<comment type="caution">
    <text evidence="1">The sequence shown here is derived from an EMBL/GenBank/DDBJ whole genome shotgun (WGS) entry which is preliminary data.</text>
</comment>
<keyword evidence="2" id="KW-1185">Reference proteome</keyword>
<evidence type="ECO:0000313" key="2">
    <source>
        <dbReference type="Proteomes" id="UP000003340"/>
    </source>
</evidence>